<evidence type="ECO:0000256" key="5">
    <source>
        <dbReference type="ARBA" id="ARBA00023002"/>
    </source>
</evidence>
<feature type="domain" description="Enoyl reductase (ER)" evidence="8">
    <location>
        <begin position="15"/>
        <end position="337"/>
    </location>
</feature>
<evidence type="ECO:0000256" key="2">
    <source>
        <dbReference type="ARBA" id="ARBA00008072"/>
    </source>
</evidence>
<evidence type="ECO:0000256" key="3">
    <source>
        <dbReference type="ARBA" id="ARBA00022723"/>
    </source>
</evidence>
<proteinExistence type="inferred from homology"/>
<protein>
    <recommendedName>
        <fullName evidence="8">Enoyl reductase (ER) domain-containing protein</fullName>
    </recommendedName>
</protein>
<evidence type="ECO:0000256" key="4">
    <source>
        <dbReference type="ARBA" id="ARBA00022833"/>
    </source>
</evidence>
<evidence type="ECO:0000259" key="8">
    <source>
        <dbReference type="SMART" id="SM00829"/>
    </source>
</evidence>
<dbReference type="GO" id="GO:0005737">
    <property type="term" value="C:cytoplasm"/>
    <property type="evidence" value="ECO:0007669"/>
    <property type="project" value="TreeGrafter"/>
</dbReference>
<keyword evidence="5" id="KW-0560">Oxidoreductase</keyword>
<dbReference type="PANTHER" id="PTHR42940:SF2">
    <property type="entry name" value="DEHYDROGENASE FAMILY OXIDOREDUCTASE, PUTATIVE (JCVI)-RELATED"/>
    <property type="match status" value="1"/>
</dbReference>
<accession>A0A1F5LL50</accession>
<dbReference type="STRING" id="1835702.A0A1F5LL50"/>
<comment type="cofactor">
    <cofactor evidence="1 7">
        <name>Zn(2+)</name>
        <dbReference type="ChEBI" id="CHEBI:29105"/>
    </cofactor>
</comment>
<dbReference type="GO" id="GO:0008270">
    <property type="term" value="F:zinc ion binding"/>
    <property type="evidence" value="ECO:0007669"/>
    <property type="project" value="InterPro"/>
</dbReference>
<evidence type="ECO:0000313" key="10">
    <source>
        <dbReference type="Proteomes" id="UP000177622"/>
    </source>
</evidence>
<dbReference type="Gene3D" id="3.40.50.720">
    <property type="entry name" value="NAD(P)-binding Rossmann-like Domain"/>
    <property type="match status" value="1"/>
</dbReference>
<dbReference type="GeneID" id="34575593"/>
<dbReference type="AlphaFoldDB" id="A0A1F5LL50"/>
<dbReference type="Pfam" id="PF00107">
    <property type="entry name" value="ADH_zinc_N"/>
    <property type="match status" value="1"/>
</dbReference>
<gene>
    <name evidence="9" type="ORF">PENARI_c007G03889</name>
</gene>
<keyword evidence="3 7" id="KW-0479">Metal-binding</keyword>
<dbReference type="InterPro" id="IPR036291">
    <property type="entry name" value="NAD(P)-bd_dom_sf"/>
</dbReference>
<dbReference type="GO" id="GO:0004022">
    <property type="term" value="F:alcohol dehydrogenase (NAD+) activity"/>
    <property type="evidence" value="ECO:0007669"/>
    <property type="project" value="TreeGrafter"/>
</dbReference>
<dbReference type="InterPro" id="IPR011032">
    <property type="entry name" value="GroES-like_sf"/>
</dbReference>
<comment type="caution">
    <text evidence="9">The sequence shown here is derived from an EMBL/GenBank/DDBJ whole genome shotgun (WGS) entry which is preliminary data.</text>
</comment>
<dbReference type="EMBL" id="LXJU01000007">
    <property type="protein sequence ID" value="OGE53933.1"/>
    <property type="molecule type" value="Genomic_DNA"/>
</dbReference>
<reference evidence="9 10" key="1">
    <citation type="journal article" date="2016" name="Sci. Rep.">
        <title>Penicillium arizonense, a new, genome sequenced fungal species, reveals a high chemical diversity in secreted metabolites.</title>
        <authorList>
            <person name="Grijseels S."/>
            <person name="Nielsen J.C."/>
            <person name="Randelovic M."/>
            <person name="Nielsen J."/>
            <person name="Nielsen K.F."/>
            <person name="Workman M."/>
            <person name="Frisvad J.C."/>
        </authorList>
    </citation>
    <scope>NUCLEOTIDE SEQUENCE [LARGE SCALE GENOMIC DNA]</scope>
    <source>
        <strain evidence="9 10">CBS 141311</strain>
    </source>
</reference>
<evidence type="ECO:0000313" key="9">
    <source>
        <dbReference type="EMBL" id="OGE53933.1"/>
    </source>
</evidence>
<dbReference type="RefSeq" id="XP_022489370.1">
    <property type="nucleotide sequence ID" value="XM_022630859.1"/>
</dbReference>
<dbReference type="OrthoDB" id="1879366at2759"/>
<dbReference type="SMART" id="SM00829">
    <property type="entry name" value="PKS_ER"/>
    <property type="match status" value="1"/>
</dbReference>
<organism evidence="9 10">
    <name type="scientific">Penicillium arizonense</name>
    <dbReference type="NCBI Taxonomy" id="1835702"/>
    <lineage>
        <taxon>Eukaryota</taxon>
        <taxon>Fungi</taxon>
        <taxon>Dikarya</taxon>
        <taxon>Ascomycota</taxon>
        <taxon>Pezizomycotina</taxon>
        <taxon>Eurotiomycetes</taxon>
        <taxon>Eurotiomycetidae</taxon>
        <taxon>Eurotiales</taxon>
        <taxon>Aspergillaceae</taxon>
        <taxon>Penicillium</taxon>
    </lineage>
</organism>
<dbReference type="Proteomes" id="UP000177622">
    <property type="component" value="Unassembled WGS sequence"/>
</dbReference>
<evidence type="ECO:0000256" key="7">
    <source>
        <dbReference type="RuleBase" id="RU361277"/>
    </source>
</evidence>
<dbReference type="PROSITE" id="PS00059">
    <property type="entry name" value="ADH_ZINC"/>
    <property type="match status" value="1"/>
</dbReference>
<dbReference type="PANTHER" id="PTHR42940">
    <property type="entry name" value="ALCOHOL DEHYDROGENASE 1-RELATED"/>
    <property type="match status" value="1"/>
</dbReference>
<dbReference type="Gene3D" id="3.90.180.10">
    <property type="entry name" value="Medium-chain alcohol dehydrogenases, catalytic domain"/>
    <property type="match status" value="1"/>
</dbReference>
<keyword evidence="10" id="KW-1185">Reference proteome</keyword>
<dbReference type="Pfam" id="PF08240">
    <property type="entry name" value="ADH_N"/>
    <property type="match status" value="1"/>
</dbReference>
<dbReference type="SUPFAM" id="SSF50129">
    <property type="entry name" value="GroES-like"/>
    <property type="match status" value="1"/>
</dbReference>
<name>A0A1F5LL50_PENAI</name>
<dbReference type="InterPro" id="IPR013149">
    <property type="entry name" value="ADH-like_C"/>
</dbReference>
<comment type="similarity">
    <text evidence="2 7">Belongs to the zinc-containing alcohol dehydrogenase family.</text>
</comment>
<dbReference type="InterPro" id="IPR020843">
    <property type="entry name" value="ER"/>
</dbReference>
<dbReference type="CDD" id="cd08297">
    <property type="entry name" value="CAD3"/>
    <property type="match status" value="1"/>
</dbReference>
<sequence>MATPQTQTAAVIAPTAPVSAKVEIRSNCPVPTPVNGEILVKLEFSGVCHSDLHSIRGDTPMLTDVAGHEGVGKVIGVGPEVDEKQWIGTRVGIRWLYSSCRQCEICEINHTACPYQKNAGANVPGTFQQYIVSPACHVTKIPEQLSPDTAAPLLCAGIAMYSSIMKTKTRPGNYLAILGAGGGLGHMGIQIAAKKGLKVIAIDSGEKKKRLCVSLGATEFLDFREVDIVQAVKTITGFGVHAVICTANGERAYEQSMQMLRPLGTLVCVGIPNQPFKLPATPFDMIVKGLTIVGNSAGTAEEMDELLAMAVAGDVKAHIDVFGLDEINDVLDRLERSEIDGL</sequence>
<dbReference type="SUPFAM" id="SSF51735">
    <property type="entry name" value="NAD(P)-binding Rossmann-fold domains"/>
    <property type="match status" value="1"/>
</dbReference>
<keyword evidence="6" id="KW-0520">NAD</keyword>
<evidence type="ECO:0000256" key="6">
    <source>
        <dbReference type="ARBA" id="ARBA00023027"/>
    </source>
</evidence>
<keyword evidence="4 7" id="KW-0862">Zinc</keyword>
<dbReference type="InterPro" id="IPR013154">
    <property type="entry name" value="ADH-like_N"/>
</dbReference>
<dbReference type="FunFam" id="3.40.50.720:FF:000039">
    <property type="entry name" value="Alcohol dehydrogenase AdhP"/>
    <property type="match status" value="1"/>
</dbReference>
<evidence type="ECO:0000256" key="1">
    <source>
        <dbReference type="ARBA" id="ARBA00001947"/>
    </source>
</evidence>
<dbReference type="InterPro" id="IPR002328">
    <property type="entry name" value="ADH_Zn_CS"/>
</dbReference>